<name>A0ABV5YUX0_9ACTN</name>
<feature type="compositionally biased region" description="Basic residues" evidence="1">
    <location>
        <begin position="14"/>
        <end position="24"/>
    </location>
</feature>
<feature type="region of interest" description="Disordered" evidence="1">
    <location>
        <begin position="1"/>
        <end position="26"/>
    </location>
</feature>
<evidence type="ECO:0000259" key="4">
    <source>
        <dbReference type="Pfam" id="PF20028"/>
    </source>
</evidence>
<gene>
    <name evidence="5" type="ORF">ACFFNX_42335</name>
</gene>
<evidence type="ECO:0000313" key="6">
    <source>
        <dbReference type="Proteomes" id="UP001589627"/>
    </source>
</evidence>
<evidence type="ECO:0000256" key="1">
    <source>
        <dbReference type="SAM" id="MobiDB-lite"/>
    </source>
</evidence>
<evidence type="ECO:0000259" key="3">
    <source>
        <dbReference type="Pfam" id="PF19956"/>
    </source>
</evidence>
<feature type="domain" description="Effector-associated" evidence="3">
    <location>
        <begin position="35"/>
        <end position="115"/>
    </location>
</feature>
<dbReference type="Proteomes" id="UP001589627">
    <property type="component" value="Unassembled WGS sequence"/>
</dbReference>
<accession>A0ABV5YUX0</accession>
<dbReference type="Pfam" id="PF19956">
    <property type="entry name" value="EAD2"/>
    <property type="match status" value="1"/>
</dbReference>
<proteinExistence type="predicted"/>
<protein>
    <recommendedName>
        <fullName evidence="7">TIR domain-containing protein</fullName>
    </recommendedName>
</protein>
<dbReference type="InterPro" id="IPR045450">
    <property type="entry name" value="VMAP_C"/>
</dbReference>
<organism evidence="5 6">
    <name type="scientific">Actinoallomurus acaciae</name>
    <dbReference type="NCBI Taxonomy" id="502577"/>
    <lineage>
        <taxon>Bacteria</taxon>
        <taxon>Bacillati</taxon>
        <taxon>Actinomycetota</taxon>
        <taxon>Actinomycetes</taxon>
        <taxon>Streptosporangiales</taxon>
        <taxon>Thermomonosporaceae</taxon>
        <taxon>Actinoallomurus</taxon>
    </lineage>
</organism>
<dbReference type="InterPro" id="IPR045431">
    <property type="entry name" value="EAD2"/>
</dbReference>
<dbReference type="Pfam" id="PF19916">
    <property type="entry name" value="VMAP-M0"/>
    <property type="match status" value="1"/>
</dbReference>
<dbReference type="InterPro" id="IPR045555">
    <property type="entry name" value="VMAP-M0"/>
</dbReference>
<sequence length="519" mass="58825">MVDEGERSSALARRSPHGGGRRQYGHPEQTTADIVEILSGIRELHEEAGRSILVHAIGEMLGEPLMLASYPNPRYFLYYLVLACHDHPAGLTALVRSVEFVAGQTVAAARLRRLVSPAQDLLEPAVETRIEDLLMGLRVRSLARLYYAAAGGSVAPAPRQFSDAWDAFSVLLDHNRSPDRPPPHLAFVAMLLQMLRARDPAGPDEARRRTGLREWMTIELGKLRDNGETGHADHLEQLRDRSEPTGADQPIYLIIQLEPVPDLVEGGTMCRLSHWRQVDPLGWRPEPGEDRVVPFKEVPEHVAELIQEAEGGWAYQFDDSLVLEFVLPLELINLSLDEWTRDPPETPHPTPLGTEYEVLVRSYERLHTRNLHRAWRQRWQRLVDAVACATYWAGDPDSAQRMRDRLHTEREIVACVLSGPPDREPGATELRMALRAGIPVVLWHRMDESDAELRELLREYVGRPDLVGLPQDIKRLRGSPPSERLAREKMQLTLLWDDPTHFIDDPEVLRHPGHQYGRG</sequence>
<evidence type="ECO:0000313" key="5">
    <source>
        <dbReference type="EMBL" id="MFB9838805.1"/>
    </source>
</evidence>
<dbReference type="Pfam" id="PF20028">
    <property type="entry name" value="VMAP-C"/>
    <property type="match status" value="1"/>
</dbReference>
<dbReference type="EMBL" id="JBHLZP010000579">
    <property type="protein sequence ID" value="MFB9838805.1"/>
    <property type="molecule type" value="Genomic_DNA"/>
</dbReference>
<reference evidence="5 6" key="1">
    <citation type="submission" date="2024-09" db="EMBL/GenBank/DDBJ databases">
        <authorList>
            <person name="Sun Q."/>
            <person name="Mori K."/>
        </authorList>
    </citation>
    <scope>NUCLEOTIDE SEQUENCE [LARGE SCALE GENOMIC DNA]</scope>
    <source>
        <strain evidence="5 6">TBRC 0563</strain>
    </source>
</reference>
<dbReference type="RefSeq" id="WP_378211895.1">
    <property type="nucleotide sequence ID" value="NZ_JBHLZP010000579.1"/>
</dbReference>
<comment type="caution">
    <text evidence="5">The sequence shown here is derived from an EMBL/GenBank/DDBJ whole genome shotgun (WGS) entry which is preliminary data.</text>
</comment>
<evidence type="ECO:0008006" key="7">
    <source>
        <dbReference type="Google" id="ProtNLM"/>
    </source>
</evidence>
<feature type="domain" description="vWA-MoxR associated protein C-terminal" evidence="4">
    <location>
        <begin position="270"/>
        <end position="499"/>
    </location>
</feature>
<feature type="domain" description="vWA-MoxR associated protein middle region 0" evidence="2">
    <location>
        <begin position="124"/>
        <end position="215"/>
    </location>
</feature>
<keyword evidence="6" id="KW-1185">Reference proteome</keyword>
<evidence type="ECO:0000259" key="2">
    <source>
        <dbReference type="Pfam" id="PF19916"/>
    </source>
</evidence>